<evidence type="ECO:0000259" key="10">
    <source>
        <dbReference type="PROSITE" id="PS50110"/>
    </source>
</evidence>
<keyword evidence="5" id="KW-0805">Transcription regulation</keyword>
<evidence type="ECO:0000256" key="8">
    <source>
        <dbReference type="PROSITE-ProRule" id="PRU00169"/>
    </source>
</evidence>
<evidence type="ECO:0000313" key="11">
    <source>
        <dbReference type="EMBL" id="GGF90252.1"/>
    </source>
</evidence>
<evidence type="ECO:0000256" key="4">
    <source>
        <dbReference type="ARBA" id="ARBA00023012"/>
    </source>
</evidence>
<reference evidence="11" key="1">
    <citation type="journal article" date="2014" name="Int. J. Syst. Evol. Microbiol.">
        <title>Complete genome sequence of Corynebacterium casei LMG S-19264T (=DSM 44701T), isolated from a smear-ripened cheese.</title>
        <authorList>
            <consortium name="US DOE Joint Genome Institute (JGI-PGF)"/>
            <person name="Walter F."/>
            <person name="Albersmeier A."/>
            <person name="Kalinowski J."/>
            <person name="Ruckert C."/>
        </authorList>
    </citation>
    <scope>NUCLEOTIDE SEQUENCE</scope>
    <source>
        <strain evidence="11">CGMCC 1.16134</strain>
    </source>
</reference>
<dbReference type="CDD" id="cd17536">
    <property type="entry name" value="REC_YesN-like"/>
    <property type="match status" value="1"/>
</dbReference>
<protein>
    <recommendedName>
        <fullName evidence="13">Response regulator</fullName>
    </recommendedName>
</protein>
<dbReference type="SUPFAM" id="SSF52172">
    <property type="entry name" value="CheY-like"/>
    <property type="match status" value="1"/>
</dbReference>
<evidence type="ECO:0000259" key="9">
    <source>
        <dbReference type="PROSITE" id="PS01124"/>
    </source>
</evidence>
<keyword evidence="12" id="KW-1185">Reference proteome</keyword>
<dbReference type="GO" id="GO:0003700">
    <property type="term" value="F:DNA-binding transcription factor activity"/>
    <property type="evidence" value="ECO:0007669"/>
    <property type="project" value="InterPro"/>
</dbReference>
<comment type="subcellular location">
    <subcellularLocation>
        <location evidence="1">Cytoplasm</location>
    </subcellularLocation>
</comment>
<evidence type="ECO:0000256" key="5">
    <source>
        <dbReference type="ARBA" id="ARBA00023015"/>
    </source>
</evidence>
<dbReference type="Gene3D" id="3.40.50.2300">
    <property type="match status" value="1"/>
</dbReference>
<dbReference type="GO" id="GO:0000160">
    <property type="term" value="P:phosphorelay signal transduction system"/>
    <property type="evidence" value="ECO:0007669"/>
    <property type="project" value="UniProtKB-KW"/>
</dbReference>
<dbReference type="PROSITE" id="PS50110">
    <property type="entry name" value="RESPONSE_REGULATORY"/>
    <property type="match status" value="1"/>
</dbReference>
<evidence type="ECO:0000256" key="6">
    <source>
        <dbReference type="ARBA" id="ARBA00023125"/>
    </source>
</evidence>
<dbReference type="InterPro" id="IPR009057">
    <property type="entry name" value="Homeodomain-like_sf"/>
</dbReference>
<dbReference type="InterPro" id="IPR018060">
    <property type="entry name" value="HTH_AraC"/>
</dbReference>
<dbReference type="Pfam" id="PF00072">
    <property type="entry name" value="Response_reg"/>
    <property type="match status" value="1"/>
</dbReference>
<gene>
    <name evidence="11" type="ORF">GCM10010912_39250</name>
</gene>
<evidence type="ECO:0000256" key="1">
    <source>
        <dbReference type="ARBA" id="ARBA00004496"/>
    </source>
</evidence>
<evidence type="ECO:0000256" key="7">
    <source>
        <dbReference type="ARBA" id="ARBA00023163"/>
    </source>
</evidence>
<dbReference type="PROSITE" id="PS01124">
    <property type="entry name" value="HTH_ARAC_FAMILY_2"/>
    <property type="match status" value="1"/>
</dbReference>
<sequence>MQKVLLVDDEFIILDGISSVMNWASLGAELTGTAQNGFEALALVDKDPPDIVITDIRMPGMDGLALVAKVAALYPDISFIMLTGFSEFDYAKAAMQYGVRHYLLKPCSEESLGEALRELIVEREEQAGREAFFESVKYGLERVLPHAKEQFLKELVTNKTYGQQEWRYFGDLFGLHFQNRRVRLLLVEMEGEHEYEHLFAVRNLAADILQSLLLSTTVGGRVLLMMEDELAEAELFERINTLRGTFIDYYHTDITAALSDAGELAQVRRLYAQTVDCLNHRFYLGEGSLITEKDISVAGEDMDMGLQYDQERLVLLIKAGHWDEVERELAALLGLLLALKYDIAKTKSHLIQLFMEMIRLCGEEQMRAYMDQLPSILELKTLQSVQQAILTIAREITLERYERNRSKQSQMVLEVKHIVHRKYGDETLTLQTVANEIYMNPDYISKMFKKETGEKFTNYVMNYRMQKALEHMERGACSTVSALAEETGFGDNVSYFSKMFKKHTGCSPSEYNKAP</sequence>
<dbReference type="EMBL" id="BMKR01000017">
    <property type="protein sequence ID" value="GGF90252.1"/>
    <property type="molecule type" value="Genomic_DNA"/>
</dbReference>
<evidence type="ECO:0000256" key="2">
    <source>
        <dbReference type="ARBA" id="ARBA00022490"/>
    </source>
</evidence>
<dbReference type="Pfam" id="PF12833">
    <property type="entry name" value="HTH_18"/>
    <property type="match status" value="1"/>
</dbReference>
<dbReference type="GO" id="GO:0005737">
    <property type="term" value="C:cytoplasm"/>
    <property type="evidence" value="ECO:0007669"/>
    <property type="project" value="UniProtKB-SubCell"/>
</dbReference>
<feature type="domain" description="HTH araC/xylS-type" evidence="9">
    <location>
        <begin position="413"/>
        <end position="514"/>
    </location>
</feature>
<accession>A0A917FMW9</accession>
<evidence type="ECO:0008006" key="13">
    <source>
        <dbReference type="Google" id="ProtNLM"/>
    </source>
</evidence>
<dbReference type="GO" id="GO:0043565">
    <property type="term" value="F:sequence-specific DNA binding"/>
    <property type="evidence" value="ECO:0007669"/>
    <property type="project" value="InterPro"/>
</dbReference>
<dbReference type="SMART" id="SM00342">
    <property type="entry name" value="HTH_ARAC"/>
    <property type="match status" value="1"/>
</dbReference>
<dbReference type="AlphaFoldDB" id="A0A917FMW9"/>
<keyword evidence="4" id="KW-0902">Two-component regulatory system</keyword>
<feature type="modified residue" description="4-aspartylphosphate" evidence="8">
    <location>
        <position position="55"/>
    </location>
</feature>
<reference evidence="11" key="2">
    <citation type="submission" date="2020-09" db="EMBL/GenBank/DDBJ databases">
        <authorList>
            <person name="Sun Q."/>
            <person name="Zhou Y."/>
        </authorList>
    </citation>
    <scope>NUCLEOTIDE SEQUENCE</scope>
    <source>
        <strain evidence="11">CGMCC 1.16134</strain>
    </source>
</reference>
<dbReference type="PANTHER" id="PTHR42713:SF3">
    <property type="entry name" value="TRANSCRIPTIONAL REGULATORY PROTEIN HPTR"/>
    <property type="match status" value="1"/>
</dbReference>
<organism evidence="11 12">
    <name type="scientific">Paenibacillus albidus</name>
    <dbReference type="NCBI Taxonomy" id="2041023"/>
    <lineage>
        <taxon>Bacteria</taxon>
        <taxon>Bacillati</taxon>
        <taxon>Bacillota</taxon>
        <taxon>Bacilli</taxon>
        <taxon>Bacillales</taxon>
        <taxon>Paenibacillaceae</taxon>
        <taxon>Paenibacillus</taxon>
    </lineage>
</organism>
<dbReference type="PANTHER" id="PTHR42713">
    <property type="entry name" value="HISTIDINE KINASE-RELATED"/>
    <property type="match status" value="1"/>
</dbReference>
<proteinExistence type="predicted"/>
<dbReference type="InterPro" id="IPR011006">
    <property type="entry name" value="CheY-like_superfamily"/>
</dbReference>
<keyword evidence="6" id="KW-0238">DNA-binding</keyword>
<feature type="domain" description="Response regulatory" evidence="10">
    <location>
        <begin position="3"/>
        <end position="120"/>
    </location>
</feature>
<dbReference type="InterPro" id="IPR001789">
    <property type="entry name" value="Sig_transdc_resp-reg_receiver"/>
</dbReference>
<dbReference type="SUPFAM" id="SSF46689">
    <property type="entry name" value="Homeodomain-like"/>
    <property type="match status" value="1"/>
</dbReference>
<dbReference type="Gene3D" id="1.10.10.60">
    <property type="entry name" value="Homeodomain-like"/>
    <property type="match status" value="2"/>
</dbReference>
<keyword evidence="3 8" id="KW-0597">Phosphoprotein</keyword>
<dbReference type="SMART" id="SM00448">
    <property type="entry name" value="REC"/>
    <property type="match status" value="1"/>
</dbReference>
<evidence type="ECO:0000313" key="12">
    <source>
        <dbReference type="Proteomes" id="UP000637643"/>
    </source>
</evidence>
<comment type="caution">
    <text evidence="11">The sequence shown here is derived from an EMBL/GenBank/DDBJ whole genome shotgun (WGS) entry which is preliminary data.</text>
</comment>
<keyword evidence="7" id="KW-0804">Transcription</keyword>
<keyword evidence="2" id="KW-0963">Cytoplasm</keyword>
<dbReference type="Proteomes" id="UP000637643">
    <property type="component" value="Unassembled WGS sequence"/>
</dbReference>
<name>A0A917FMW9_9BACL</name>
<dbReference type="RefSeq" id="WP_189027859.1">
    <property type="nucleotide sequence ID" value="NZ_BMKR01000017.1"/>
</dbReference>
<evidence type="ECO:0000256" key="3">
    <source>
        <dbReference type="ARBA" id="ARBA00022553"/>
    </source>
</evidence>
<dbReference type="InterPro" id="IPR051552">
    <property type="entry name" value="HptR"/>
</dbReference>